<sequence length="461" mass="49469">MTTTTFAFATMIEIAKKIQTRDISPVELTESMLQQIEQFNPTLNAFVTLTSELAMEQAKKAEAEIEMGAYKGPLHGVPIVHKDLYYTKGIRTTASSKILADFIPDYDATVVAKLADAGAVMLGKVQTHEFAAGGATDSPHFGPCHNPWNLERVPGGSSGGSAASVAAGWAFLGTGSDTGGSIRIPAACCGVVGIKPTYGRVSRYGIFPLAWSLDHAGPITRSVKDAALGLQAMAGYDPKDESTVDLPVPDYAAALQGGVKGLRIGIPKQYYFEAVDVEVEQAVRAAIDVLCELGAETVEVSLPMMKYAPGAEWAICLSETAAIHDDWIRVRPDDYAPDVRLMIEAGKHIPAASYLQAQRVRHLIHQDFMAAFSQVDVLVTPTLPHVAPRIGYQDEALNIARFTFPTDVTGMPSLSLPCGFSTDGLPIGLQLIGRPFAEATVLCAGYAYEQATAWHTRHPTF</sequence>
<dbReference type="Gene3D" id="3.90.1300.10">
    <property type="entry name" value="Amidase signature (AS) domain"/>
    <property type="match status" value="1"/>
</dbReference>
<dbReference type="RefSeq" id="WP_377946066.1">
    <property type="nucleotide sequence ID" value="NZ_JBHUCX010000100.1"/>
</dbReference>
<dbReference type="PROSITE" id="PS00571">
    <property type="entry name" value="AMIDASES"/>
    <property type="match status" value="1"/>
</dbReference>
<comment type="similarity">
    <text evidence="1">Belongs to the amidase family.</text>
</comment>
<dbReference type="InterPro" id="IPR036928">
    <property type="entry name" value="AS_sf"/>
</dbReference>
<dbReference type="PANTHER" id="PTHR11895:SF7">
    <property type="entry name" value="GLUTAMYL-TRNA(GLN) AMIDOTRANSFERASE SUBUNIT A, MITOCHONDRIAL"/>
    <property type="match status" value="1"/>
</dbReference>
<accession>A0ABW4JQA4</accession>
<dbReference type="Pfam" id="PF01425">
    <property type="entry name" value="Amidase"/>
    <property type="match status" value="1"/>
</dbReference>
<feature type="domain" description="Amidase" evidence="2">
    <location>
        <begin position="27"/>
        <end position="442"/>
    </location>
</feature>
<organism evidence="3 4">
    <name type="scientific">Alicyclobacillus fodiniaquatilis</name>
    <dbReference type="NCBI Taxonomy" id="1661150"/>
    <lineage>
        <taxon>Bacteria</taxon>
        <taxon>Bacillati</taxon>
        <taxon>Bacillota</taxon>
        <taxon>Bacilli</taxon>
        <taxon>Bacillales</taxon>
        <taxon>Alicyclobacillaceae</taxon>
        <taxon>Alicyclobacillus</taxon>
    </lineage>
</organism>
<dbReference type="PANTHER" id="PTHR11895">
    <property type="entry name" value="TRANSAMIDASE"/>
    <property type="match status" value="1"/>
</dbReference>
<proteinExistence type="inferred from homology"/>
<dbReference type="SUPFAM" id="SSF75304">
    <property type="entry name" value="Amidase signature (AS) enzymes"/>
    <property type="match status" value="1"/>
</dbReference>
<dbReference type="InterPro" id="IPR000120">
    <property type="entry name" value="Amidase"/>
</dbReference>
<dbReference type="EMBL" id="JBHUCX010000100">
    <property type="protein sequence ID" value="MFD1678081.1"/>
    <property type="molecule type" value="Genomic_DNA"/>
</dbReference>
<gene>
    <name evidence="3" type="ORF">ACFSB2_25775</name>
</gene>
<evidence type="ECO:0000256" key="1">
    <source>
        <dbReference type="ARBA" id="ARBA00009199"/>
    </source>
</evidence>
<keyword evidence="4" id="KW-1185">Reference proteome</keyword>
<reference evidence="4" key="1">
    <citation type="journal article" date="2019" name="Int. J. Syst. Evol. Microbiol.">
        <title>The Global Catalogue of Microorganisms (GCM) 10K type strain sequencing project: providing services to taxonomists for standard genome sequencing and annotation.</title>
        <authorList>
            <consortium name="The Broad Institute Genomics Platform"/>
            <consortium name="The Broad Institute Genome Sequencing Center for Infectious Disease"/>
            <person name="Wu L."/>
            <person name="Ma J."/>
        </authorList>
    </citation>
    <scope>NUCLEOTIDE SEQUENCE [LARGE SCALE GENOMIC DNA]</scope>
    <source>
        <strain evidence="4">CGMCC 1.12286</strain>
    </source>
</reference>
<evidence type="ECO:0000259" key="2">
    <source>
        <dbReference type="Pfam" id="PF01425"/>
    </source>
</evidence>
<comment type="caution">
    <text evidence="3">The sequence shown here is derived from an EMBL/GenBank/DDBJ whole genome shotgun (WGS) entry which is preliminary data.</text>
</comment>
<name>A0ABW4JQA4_9BACL</name>
<evidence type="ECO:0000313" key="4">
    <source>
        <dbReference type="Proteomes" id="UP001597079"/>
    </source>
</evidence>
<protein>
    <submittedName>
        <fullName evidence="3">Amidase</fullName>
    </submittedName>
</protein>
<dbReference type="Proteomes" id="UP001597079">
    <property type="component" value="Unassembled WGS sequence"/>
</dbReference>
<dbReference type="InterPro" id="IPR023631">
    <property type="entry name" value="Amidase_dom"/>
</dbReference>
<evidence type="ECO:0000313" key="3">
    <source>
        <dbReference type="EMBL" id="MFD1678081.1"/>
    </source>
</evidence>
<dbReference type="InterPro" id="IPR020556">
    <property type="entry name" value="Amidase_CS"/>
</dbReference>